<gene>
    <name evidence="1" type="ORF">BL57_289</name>
</gene>
<organism evidence="1">
    <name type="scientific">Caulobacter phage BL57</name>
    <dbReference type="NCBI Taxonomy" id="3348355"/>
    <lineage>
        <taxon>Viruses</taxon>
    </lineage>
</organism>
<evidence type="ECO:0000313" key="1">
    <source>
        <dbReference type="EMBL" id="XHV10761.1"/>
    </source>
</evidence>
<accession>A0AB74UH82</accession>
<protein>
    <submittedName>
        <fullName evidence="1">Uncharacterized protein</fullName>
    </submittedName>
</protein>
<proteinExistence type="predicted"/>
<name>A0AB74UH82_9VIRU</name>
<reference evidence="1" key="1">
    <citation type="submission" date="2024-10" db="EMBL/GenBank/DDBJ databases">
        <title>Genetic diversity among independent isolates of the Dolichocephalovirinae subfamily.</title>
        <authorList>
            <person name="Ely B."/>
            <person name="Thomas Q."/>
            <person name="Mohammadi T."/>
        </authorList>
    </citation>
    <scope>NUCLEOTIDE SEQUENCE</scope>
</reference>
<sequence length="85" mass="9293">MSKDQSAGTLANAELALKMITTLLPCAGLVIDKAPTRTGNWDVRIDTRSDPDAKFLGIVWGCAPSLSLAAWRAYFHYINKEPNDV</sequence>
<dbReference type="EMBL" id="PQ287320">
    <property type="protein sequence ID" value="XHV10761.1"/>
    <property type="molecule type" value="Genomic_DNA"/>
</dbReference>